<dbReference type="GO" id="GO:0030288">
    <property type="term" value="C:outer membrane-bounded periplasmic space"/>
    <property type="evidence" value="ECO:0007669"/>
    <property type="project" value="TreeGrafter"/>
</dbReference>
<organism evidence="7 8">
    <name type="scientific">Lacibacter cauensis</name>
    <dbReference type="NCBI Taxonomy" id="510947"/>
    <lineage>
        <taxon>Bacteria</taxon>
        <taxon>Pseudomonadati</taxon>
        <taxon>Bacteroidota</taxon>
        <taxon>Chitinophagia</taxon>
        <taxon>Chitinophagales</taxon>
        <taxon>Chitinophagaceae</taxon>
        <taxon>Lacibacter</taxon>
    </lineage>
</organism>
<dbReference type="InterPro" id="IPR051909">
    <property type="entry name" value="MFP_Cation_Efflux"/>
</dbReference>
<protein>
    <submittedName>
        <fullName evidence="7">Cu(I)/Ag(I) efflux system membrane fusion protein</fullName>
    </submittedName>
</protein>
<evidence type="ECO:0000259" key="5">
    <source>
        <dbReference type="Pfam" id="PF25954"/>
    </source>
</evidence>
<reference evidence="7 8" key="1">
    <citation type="journal article" date="2015" name="Stand. Genomic Sci.">
        <title>Genomic Encyclopedia of Bacterial and Archaeal Type Strains, Phase III: the genomes of soil and plant-associated and newly described type strains.</title>
        <authorList>
            <person name="Whitman W.B."/>
            <person name="Woyke T."/>
            <person name="Klenk H.P."/>
            <person name="Zhou Y."/>
            <person name="Lilburn T.G."/>
            <person name="Beck B.J."/>
            <person name="De Vos P."/>
            <person name="Vandamme P."/>
            <person name="Eisen J.A."/>
            <person name="Garrity G."/>
            <person name="Hugenholtz P."/>
            <person name="Kyrpides N.C."/>
        </authorList>
    </citation>
    <scope>NUCLEOTIDE SEQUENCE [LARGE SCALE GENOMIC DNA]</scope>
    <source>
        <strain evidence="7 8">CGMCC 1.7271</strain>
    </source>
</reference>
<evidence type="ECO:0000256" key="2">
    <source>
        <dbReference type="ARBA" id="ARBA00022448"/>
    </source>
</evidence>
<evidence type="ECO:0000313" key="8">
    <source>
        <dbReference type="Proteomes" id="UP000316167"/>
    </source>
</evidence>
<dbReference type="SUPFAM" id="SSF111369">
    <property type="entry name" value="HlyD-like secretion proteins"/>
    <property type="match status" value="1"/>
</dbReference>
<dbReference type="GO" id="GO:0060003">
    <property type="term" value="P:copper ion export"/>
    <property type="evidence" value="ECO:0007669"/>
    <property type="project" value="TreeGrafter"/>
</dbReference>
<comment type="caution">
    <text evidence="7">The sequence shown here is derived from an EMBL/GenBank/DDBJ whole genome shotgun (WGS) entry which is preliminary data.</text>
</comment>
<dbReference type="GO" id="GO:0016020">
    <property type="term" value="C:membrane"/>
    <property type="evidence" value="ECO:0007669"/>
    <property type="project" value="InterPro"/>
</dbReference>
<feature type="domain" description="Heavy metal binding" evidence="3">
    <location>
        <begin position="30"/>
        <end position="57"/>
    </location>
</feature>
<keyword evidence="2" id="KW-0813">Transport</keyword>
<dbReference type="RefSeq" id="WP_144888744.1">
    <property type="nucleotide sequence ID" value="NZ_VLLE01000009.1"/>
</dbReference>
<dbReference type="Proteomes" id="UP000316167">
    <property type="component" value="Unassembled WGS sequence"/>
</dbReference>
<evidence type="ECO:0000259" key="6">
    <source>
        <dbReference type="Pfam" id="PF25967"/>
    </source>
</evidence>
<dbReference type="InterPro" id="IPR058792">
    <property type="entry name" value="Beta-barrel_RND_2"/>
</dbReference>
<dbReference type="PANTHER" id="PTHR30097">
    <property type="entry name" value="CATION EFFLUX SYSTEM PROTEIN CUSB"/>
    <property type="match status" value="1"/>
</dbReference>
<keyword evidence="8" id="KW-1185">Reference proteome</keyword>
<dbReference type="Pfam" id="PF19335">
    <property type="entry name" value="HMBD"/>
    <property type="match status" value="1"/>
</dbReference>
<evidence type="ECO:0000259" key="4">
    <source>
        <dbReference type="Pfam" id="PF25919"/>
    </source>
</evidence>
<dbReference type="NCBIfam" id="TIGR01730">
    <property type="entry name" value="RND_mfp"/>
    <property type="match status" value="1"/>
</dbReference>
<dbReference type="PROSITE" id="PS51257">
    <property type="entry name" value="PROKAR_LIPOPROTEIN"/>
    <property type="match status" value="1"/>
</dbReference>
<dbReference type="Pfam" id="PF25954">
    <property type="entry name" value="Beta-barrel_RND_2"/>
    <property type="match status" value="1"/>
</dbReference>
<dbReference type="InterPro" id="IPR045800">
    <property type="entry name" value="HMBD"/>
</dbReference>
<dbReference type="AlphaFoldDB" id="A0A562S8D8"/>
<dbReference type="Pfam" id="PF25919">
    <property type="entry name" value="BSH_CusB"/>
    <property type="match status" value="1"/>
</dbReference>
<dbReference type="Gene3D" id="2.40.420.20">
    <property type="match status" value="1"/>
</dbReference>
<dbReference type="EMBL" id="VLLE01000009">
    <property type="protein sequence ID" value="TWI77697.1"/>
    <property type="molecule type" value="Genomic_DNA"/>
</dbReference>
<dbReference type="PANTHER" id="PTHR30097:SF15">
    <property type="entry name" value="CATION EFFLUX SYSTEM PROTEIN CUSB"/>
    <property type="match status" value="1"/>
</dbReference>
<dbReference type="GO" id="GO:0015679">
    <property type="term" value="P:plasma membrane copper ion transport"/>
    <property type="evidence" value="ECO:0007669"/>
    <property type="project" value="TreeGrafter"/>
</dbReference>
<proteinExistence type="inferred from homology"/>
<dbReference type="GO" id="GO:0022857">
    <property type="term" value="F:transmembrane transporter activity"/>
    <property type="evidence" value="ECO:0007669"/>
    <property type="project" value="InterPro"/>
</dbReference>
<comment type="similarity">
    <text evidence="1">Belongs to the membrane fusion protein (MFP) (TC 8.A.1) family.</text>
</comment>
<dbReference type="Pfam" id="PF25967">
    <property type="entry name" value="RND-MFP_C"/>
    <property type="match status" value="1"/>
</dbReference>
<dbReference type="GO" id="GO:0046914">
    <property type="term" value="F:transition metal ion binding"/>
    <property type="evidence" value="ECO:0007669"/>
    <property type="project" value="TreeGrafter"/>
</dbReference>
<feature type="domain" description="Multidrug resistance protein MdtA-like C-terminal permuted SH3" evidence="6">
    <location>
        <begin position="322"/>
        <end position="377"/>
    </location>
</feature>
<evidence type="ECO:0000313" key="7">
    <source>
        <dbReference type="EMBL" id="TWI77697.1"/>
    </source>
</evidence>
<dbReference type="InterPro" id="IPR058627">
    <property type="entry name" value="MdtA-like_C"/>
</dbReference>
<evidence type="ECO:0000259" key="3">
    <source>
        <dbReference type="Pfam" id="PF19335"/>
    </source>
</evidence>
<dbReference type="FunFam" id="2.40.30.170:FF:000010">
    <property type="entry name" value="Efflux RND transporter periplasmic adaptor subunit"/>
    <property type="match status" value="1"/>
</dbReference>
<accession>A0A562S8D8</accession>
<dbReference type="OrthoDB" id="9806939at2"/>
<feature type="domain" description="CusB-like barrel-sandwich hybrid" evidence="4">
    <location>
        <begin position="109"/>
        <end position="233"/>
    </location>
</feature>
<dbReference type="InterPro" id="IPR058790">
    <property type="entry name" value="BSH_CusB"/>
</dbReference>
<sequence>MRYLFILLISASVLFSCKSKSHEHTESDVYYTCSMDPQVIEHKPGKCPICKMDLTPVKKSNGEKKDEIQLSEQQIQLGNIQTDTIRSGTIGDQLVLTASLNFDQMKTSSVSSRVMGRVEKLYFKNLGDYVSKGAALYAIYSEDLNNAKQEYLLALDRKGTFANETAIDFDQLLQSAKNKLLLWGLSESQINELAKIKKNPALTTFYSTASGYITALDIREGDYVMEGGTIVKLADLSTLWAEAQVYTSQLSEIDLNGTATVQLPDIEDKEIKGRIEFVNPEINPDTRINLIRVSIPNTGNQLKPGMPAYVLLKSSQRKTLALPINAVIRDGKGATVWIQTTSKTYKSVMVETGLESDDRIEIKSGLNVGDVVVITGAYLLQSEYIFKKGANPMEGMKM</sequence>
<dbReference type="Gene3D" id="2.40.30.170">
    <property type="match status" value="1"/>
</dbReference>
<evidence type="ECO:0000256" key="1">
    <source>
        <dbReference type="ARBA" id="ARBA00009477"/>
    </source>
</evidence>
<name>A0A562S8D8_9BACT</name>
<feature type="domain" description="CusB-like beta-barrel" evidence="5">
    <location>
        <begin position="238"/>
        <end position="315"/>
    </location>
</feature>
<gene>
    <name evidence="7" type="ORF">IQ13_4296</name>
</gene>
<dbReference type="InterPro" id="IPR006143">
    <property type="entry name" value="RND_pump_MFP"/>
</dbReference>